<feature type="transmembrane region" description="Helical" evidence="1">
    <location>
        <begin position="12"/>
        <end position="31"/>
    </location>
</feature>
<dbReference type="EMBL" id="JAAXLS010000058">
    <property type="protein sequence ID" value="NKQ58528.1"/>
    <property type="molecule type" value="Genomic_DNA"/>
</dbReference>
<evidence type="ECO:0000256" key="1">
    <source>
        <dbReference type="SAM" id="Phobius"/>
    </source>
</evidence>
<keyword evidence="1" id="KW-0812">Transmembrane</keyword>
<evidence type="ECO:0000313" key="3">
    <source>
        <dbReference type="EMBL" id="NKQ58528.1"/>
    </source>
</evidence>
<comment type="caution">
    <text evidence="3">The sequence shown here is derived from an EMBL/GenBank/DDBJ whole genome shotgun (WGS) entry which is preliminary data.</text>
</comment>
<dbReference type="PANTHER" id="PTHR36834:SF1">
    <property type="entry name" value="INTEGRAL MEMBRANE PROTEIN"/>
    <property type="match status" value="1"/>
</dbReference>
<dbReference type="RefSeq" id="WP_168522435.1">
    <property type="nucleotide sequence ID" value="NZ_JAAXLS010000058.1"/>
</dbReference>
<evidence type="ECO:0000313" key="4">
    <source>
        <dbReference type="Proteomes" id="UP000715441"/>
    </source>
</evidence>
<gene>
    <name evidence="3" type="ORF">HFP15_37330</name>
</gene>
<dbReference type="InterPro" id="IPR006976">
    <property type="entry name" value="VanZ-like"/>
</dbReference>
<protein>
    <submittedName>
        <fullName evidence="3">VanZ family protein</fullName>
    </submittedName>
</protein>
<feature type="transmembrane region" description="Helical" evidence="1">
    <location>
        <begin position="108"/>
        <end position="126"/>
    </location>
</feature>
<evidence type="ECO:0000259" key="2">
    <source>
        <dbReference type="Pfam" id="PF04892"/>
    </source>
</evidence>
<reference evidence="3 4" key="1">
    <citation type="submission" date="2020-04" db="EMBL/GenBank/DDBJ databases">
        <title>Novel species.</title>
        <authorList>
            <person name="Teo W.F.A."/>
            <person name="Lipun K."/>
            <person name="Srisuk N."/>
            <person name="Duangmal K."/>
        </authorList>
    </citation>
    <scope>NUCLEOTIDE SEQUENCE [LARGE SCALE GENOMIC DNA]</scope>
    <source>
        <strain evidence="3 4">K13G38</strain>
    </source>
</reference>
<feature type="transmembrane region" description="Helical" evidence="1">
    <location>
        <begin position="174"/>
        <end position="192"/>
    </location>
</feature>
<name>A0ABX1JFF7_9PSEU</name>
<sequence length="209" mass="22524">MTTTQVNALEAGLGVFLALWAVVLVPQLVLHTVRYGRIVVPKVAATGALLCYFCLALAVVLLPLPGPNTRPLSQGIQLVPFQWIDDVRRELGGASPVHAFTTPAFEQMALNVLLFVPLGMFARLLWKRGFAGTVLLGFACSLLIEMTQLTANWGTAPLQYRIFDVDDLGTNTTGAALGWIAGALLLTLRASARTGSEPVRERVDLAKAR</sequence>
<dbReference type="Proteomes" id="UP000715441">
    <property type="component" value="Unassembled WGS sequence"/>
</dbReference>
<accession>A0ABX1JFF7</accession>
<feature type="transmembrane region" description="Helical" evidence="1">
    <location>
        <begin position="43"/>
        <end position="64"/>
    </location>
</feature>
<proteinExistence type="predicted"/>
<keyword evidence="1" id="KW-0472">Membrane</keyword>
<feature type="transmembrane region" description="Helical" evidence="1">
    <location>
        <begin position="133"/>
        <end position="154"/>
    </location>
</feature>
<feature type="domain" description="VanZ-like" evidence="2">
    <location>
        <begin position="50"/>
        <end position="181"/>
    </location>
</feature>
<organism evidence="3 4">
    <name type="scientific">Amycolatopsis acididurans</name>
    <dbReference type="NCBI Taxonomy" id="2724524"/>
    <lineage>
        <taxon>Bacteria</taxon>
        <taxon>Bacillati</taxon>
        <taxon>Actinomycetota</taxon>
        <taxon>Actinomycetes</taxon>
        <taxon>Pseudonocardiales</taxon>
        <taxon>Pseudonocardiaceae</taxon>
        <taxon>Amycolatopsis</taxon>
    </lineage>
</organism>
<keyword evidence="1" id="KW-1133">Transmembrane helix</keyword>
<keyword evidence="4" id="KW-1185">Reference proteome</keyword>
<dbReference type="PANTHER" id="PTHR36834">
    <property type="entry name" value="MEMBRANE PROTEIN-RELATED"/>
    <property type="match status" value="1"/>
</dbReference>
<dbReference type="InterPro" id="IPR053150">
    <property type="entry name" value="Teicoplanin_resist-assoc"/>
</dbReference>
<dbReference type="Pfam" id="PF04892">
    <property type="entry name" value="VanZ"/>
    <property type="match status" value="1"/>
</dbReference>